<evidence type="ECO:0000313" key="2">
    <source>
        <dbReference type="Proteomes" id="UP000198518"/>
    </source>
</evidence>
<dbReference type="Proteomes" id="UP000198518">
    <property type="component" value="Unassembled WGS sequence"/>
</dbReference>
<organism evidence="1 2">
    <name type="scientific">Halobacterium jilantaiense</name>
    <dbReference type="NCBI Taxonomy" id="355548"/>
    <lineage>
        <taxon>Archaea</taxon>
        <taxon>Methanobacteriati</taxon>
        <taxon>Methanobacteriota</taxon>
        <taxon>Stenosarchaea group</taxon>
        <taxon>Halobacteria</taxon>
        <taxon>Halobacteriales</taxon>
        <taxon>Halobacteriaceae</taxon>
        <taxon>Halobacterium</taxon>
    </lineage>
</organism>
<dbReference type="InterPro" id="IPR019587">
    <property type="entry name" value="Polyketide_cyclase/dehydratase"/>
</dbReference>
<reference evidence="1 2" key="1">
    <citation type="submission" date="2016-10" db="EMBL/GenBank/DDBJ databases">
        <authorList>
            <person name="de Groot N.N."/>
        </authorList>
    </citation>
    <scope>NUCLEOTIDE SEQUENCE [LARGE SCALE GENOMIC DNA]</scope>
    <source>
        <strain evidence="1 2">CGMCC 1.5337</strain>
    </source>
</reference>
<dbReference type="InterPro" id="IPR023393">
    <property type="entry name" value="START-like_dom_sf"/>
</dbReference>
<evidence type="ECO:0000313" key="1">
    <source>
        <dbReference type="EMBL" id="SEW02146.1"/>
    </source>
</evidence>
<dbReference type="OrthoDB" id="167073at2157"/>
<proteinExistence type="predicted"/>
<keyword evidence="2" id="KW-1185">Reference proteome</keyword>
<dbReference type="EMBL" id="FOJA01000001">
    <property type="protein sequence ID" value="SEW02146.1"/>
    <property type="molecule type" value="Genomic_DNA"/>
</dbReference>
<dbReference type="STRING" id="355548.SAMN04487945_0968"/>
<accession>A0A1I0NLF7</accession>
<dbReference type="RefSeq" id="WP_089668235.1">
    <property type="nucleotide sequence ID" value="NZ_FOJA01000001.1"/>
</dbReference>
<gene>
    <name evidence="1" type="ORF">SAMN04487945_0968</name>
</gene>
<dbReference type="AlphaFoldDB" id="A0A1I0NLF7"/>
<dbReference type="SUPFAM" id="SSF55961">
    <property type="entry name" value="Bet v1-like"/>
    <property type="match status" value="1"/>
</dbReference>
<dbReference type="Gene3D" id="3.30.530.20">
    <property type="match status" value="1"/>
</dbReference>
<sequence length="163" mass="18446">MDTLEVTTDVRVPPEEAYAFLENFPGYARYSKYLDSVRQHGDGSAGTEYDLTFSWWKLSHTFRSRVADTDEPNRIDWEVLGTLDASGQWLVEAAEDGAEVSLVVTYDSGSARGVLDLPMFASFDWVAQRVVEKITEEGERVVERVVADLEGQRRPVDLHVETR</sequence>
<protein>
    <submittedName>
        <fullName evidence="1">Polyketide cyclase / dehydrase and lipid transport</fullName>
    </submittedName>
</protein>
<name>A0A1I0NLF7_9EURY</name>
<dbReference type="Pfam" id="PF10604">
    <property type="entry name" value="Polyketide_cyc2"/>
    <property type="match status" value="1"/>
</dbReference>